<dbReference type="PANTHER" id="PTHR23507">
    <property type="entry name" value="ZGC:174356"/>
    <property type="match status" value="1"/>
</dbReference>
<evidence type="ECO:0000256" key="1">
    <source>
        <dbReference type="ARBA" id="ARBA00004141"/>
    </source>
</evidence>
<keyword evidence="4 6" id="KW-0472">Membrane</keyword>
<comment type="caution">
    <text evidence="8">The sequence shown here is derived from an EMBL/GenBank/DDBJ whole genome shotgun (WGS) entry which is preliminary data.</text>
</comment>
<sequence>MSSHDEQRPLLESSDLSGPRAPPHQHNDSTRRAFLTAVLCALIIFVYSLGSATMLTPMSKIFEDIICHNHARRQPQAHHALGEDRCKAPDVQSELASLQAWSATLEYIPGLLVAVPYGTIADRFGHKLVLSLSSTGVMLQMLAQIIICAFPDTLPLQLIWVTPVLGLIGGGTAVLISMIYAVANDNIPDSQRSTAFFYIGASAQLGQLLSSPIAYITMRRDVWLPVCLGFGLFVLATTLCMLIPSNAPELVRQSQRSVSPSACNAESIHRSSSWARNLIIKSGAALKWIAYDNRPVGYMLTSLLVTVTAKYAAALELQYITKRYDWSWEEAGLVVSARPITSLLLLTIVLPALGSMLLQRGFTPLSKDLSMARLSVFIFGIGSLLLGLAETRVLASVGIILMACGAGFSVLARSIISSLVAKERVGLLYTVISVIESIGSIAAGPLLLQFFNLGLFWGGVWIGLPFIIAAILYIVALFILSFV</sequence>
<dbReference type="OrthoDB" id="194139at2759"/>
<dbReference type="InterPro" id="IPR011701">
    <property type="entry name" value="MFS"/>
</dbReference>
<feature type="domain" description="Major facilitator superfamily (MFS) profile" evidence="7">
    <location>
        <begin position="36"/>
        <end position="483"/>
    </location>
</feature>
<feature type="transmembrane region" description="Helical" evidence="6">
    <location>
        <begin position="33"/>
        <end position="50"/>
    </location>
</feature>
<dbReference type="InterPro" id="IPR036259">
    <property type="entry name" value="MFS_trans_sf"/>
</dbReference>
<evidence type="ECO:0000256" key="5">
    <source>
        <dbReference type="SAM" id="MobiDB-lite"/>
    </source>
</evidence>
<dbReference type="InterPro" id="IPR020846">
    <property type="entry name" value="MFS_dom"/>
</dbReference>
<name>A0A9P8U9X8_9PEZI</name>
<dbReference type="GO" id="GO:0022857">
    <property type="term" value="F:transmembrane transporter activity"/>
    <property type="evidence" value="ECO:0007669"/>
    <property type="project" value="InterPro"/>
</dbReference>
<reference evidence="8" key="1">
    <citation type="journal article" date="2021" name="Nat. Commun.">
        <title>Genetic determinants of endophytism in the Arabidopsis root mycobiome.</title>
        <authorList>
            <person name="Mesny F."/>
            <person name="Miyauchi S."/>
            <person name="Thiergart T."/>
            <person name="Pickel B."/>
            <person name="Atanasova L."/>
            <person name="Karlsson M."/>
            <person name="Huettel B."/>
            <person name="Barry K.W."/>
            <person name="Haridas S."/>
            <person name="Chen C."/>
            <person name="Bauer D."/>
            <person name="Andreopoulos W."/>
            <person name="Pangilinan J."/>
            <person name="LaButti K."/>
            <person name="Riley R."/>
            <person name="Lipzen A."/>
            <person name="Clum A."/>
            <person name="Drula E."/>
            <person name="Henrissat B."/>
            <person name="Kohler A."/>
            <person name="Grigoriev I.V."/>
            <person name="Martin F.M."/>
            <person name="Hacquard S."/>
        </authorList>
    </citation>
    <scope>NUCLEOTIDE SEQUENCE</scope>
    <source>
        <strain evidence="8">MPI-SDFR-AT-0073</strain>
    </source>
</reference>
<gene>
    <name evidence="8" type="ORF">BKA67DRAFT_580582</name>
</gene>
<feature type="transmembrane region" description="Helical" evidence="6">
    <location>
        <begin position="427"/>
        <end position="448"/>
    </location>
</feature>
<evidence type="ECO:0000313" key="9">
    <source>
        <dbReference type="Proteomes" id="UP000758603"/>
    </source>
</evidence>
<feature type="transmembrane region" description="Helical" evidence="6">
    <location>
        <begin position="128"/>
        <end position="147"/>
    </location>
</feature>
<accession>A0A9P8U9X8</accession>
<dbReference type="Proteomes" id="UP000758603">
    <property type="component" value="Unassembled WGS sequence"/>
</dbReference>
<evidence type="ECO:0000259" key="7">
    <source>
        <dbReference type="PROSITE" id="PS50850"/>
    </source>
</evidence>
<dbReference type="PROSITE" id="PS50850">
    <property type="entry name" value="MFS"/>
    <property type="match status" value="1"/>
</dbReference>
<keyword evidence="3 6" id="KW-1133">Transmembrane helix</keyword>
<organism evidence="8 9">
    <name type="scientific">Truncatella angustata</name>
    <dbReference type="NCBI Taxonomy" id="152316"/>
    <lineage>
        <taxon>Eukaryota</taxon>
        <taxon>Fungi</taxon>
        <taxon>Dikarya</taxon>
        <taxon>Ascomycota</taxon>
        <taxon>Pezizomycotina</taxon>
        <taxon>Sordariomycetes</taxon>
        <taxon>Xylariomycetidae</taxon>
        <taxon>Amphisphaeriales</taxon>
        <taxon>Sporocadaceae</taxon>
        <taxon>Truncatella</taxon>
    </lineage>
</organism>
<protein>
    <submittedName>
        <fullName evidence="8">Major facilitator superfamily domain-containing protein</fullName>
    </submittedName>
</protein>
<evidence type="ECO:0000256" key="4">
    <source>
        <dbReference type="ARBA" id="ARBA00023136"/>
    </source>
</evidence>
<dbReference type="Gene3D" id="1.20.1250.20">
    <property type="entry name" value="MFS general substrate transporter like domains"/>
    <property type="match status" value="1"/>
</dbReference>
<feature type="transmembrane region" description="Helical" evidence="6">
    <location>
        <begin position="340"/>
        <end position="358"/>
    </location>
</feature>
<dbReference type="Pfam" id="PF07690">
    <property type="entry name" value="MFS_1"/>
    <property type="match status" value="1"/>
</dbReference>
<keyword evidence="2 6" id="KW-0812">Transmembrane</keyword>
<evidence type="ECO:0000256" key="6">
    <source>
        <dbReference type="SAM" id="Phobius"/>
    </source>
</evidence>
<dbReference type="GeneID" id="70132759"/>
<feature type="transmembrane region" description="Helical" evidence="6">
    <location>
        <begin position="195"/>
        <end position="216"/>
    </location>
</feature>
<feature type="transmembrane region" description="Helical" evidence="6">
    <location>
        <begin position="296"/>
        <end position="320"/>
    </location>
</feature>
<dbReference type="PANTHER" id="PTHR23507:SF1">
    <property type="entry name" value="FI18259P1-RELATED"/>
    <property type="match status" value="1"/>
</dbReference>
<dbReference type="RefSeq" id="XP_045953303.1">
    <property type="nucleotide sequence ID" value="XM_046103868.1"/>
</dbReference>
<feature type="transmembrane region" description="Helical" evidence="6">
    <location>
        <begin position="222"/>
        <end position="243"/>
    </location>
</feature>
<evidence type="ECO:0000313" key="8">
    <source>
        <dbReference type="EMBL" id="KAH6646789.1"/>
    </source>
</evidence>
<dbReference type="EMBL" id="JAGPXC010000009">
    <property type="protein sequence ID" value="KAH6646789.1"/>
    <property type="molecule type" value="Genomic_DNA"/>
</dbReference>
<dbReference type="SUPFAM" id="SSF103473">
    <property type="entry name" value="MFS general substrate transporter"/>
    <property type="match status" value="1"/>
</dbReference>
<comment type="subcellular location">
    <subcellularLocation>
        <location evidence="1">Membrane</location>
        <topology evidence="1">Multi-pass membrane protein</topology>
    </subcellularLocation>
</comment>
<feature type="region of interest" description="Disordered" evidence="5">
    <location>
        <begin position="1"/>
        <end position="28"/>
    </location>
</feature>
<proteinExistence type="predicted"/>
<dbReference type="GO" id="GO:0016020">
    <property type="term" value="C:membrane"/>
    <property type="evidence" value="ECO:0007669"/>
    <property type="project" value="UniProtKB-SubCell"/>
</dbReference>
<keyword evidence="9" id="KW-1185">Reference proteome</keyword>
<evidence type="ECO:0000256" key="3">
    <source>
        <dbReference type="ARBA" id="ARBA00022989"/>
    </source>
</evidence>
<feature type="transmembrane region" description="Helical" evidence="6">
    <location>
        <begin position="454"/>
        <end position="480"/>
    </location>
</feature>
<evidence type="ECO:0000256" key="2">
    <source>
        <dbReference type="ARBA" id="ARBA00022692"/>
    </source>
</evidence>
<dbReference type="AlphaFoldDB" id="A0A9P8U9X8"/>
<feature type="transmembrane region" description="Helical" evidence="6">
    <location>
        <begin position="395"/>
        <end position="415"/>
    </location>
</feature>
<feature type="transmembrane region" description="Helical" evidence="6">
    <location>
        <begin position="159"/>
        <end position="183"/>
    </location>
</feature>
<feature type="transmembrane region" description="Helical" evidence="6">
    <location>
        <begin position="370"/>
        <end position="389"/>
    </location>
</feature>